<evidence type="ECO:0000313" key="3">
    <source>
        <dbReference type="Proteomes" id="UP000613208"/>
    </source>
</evidence>
<evidence type="ECO:0000256" key="1">
    <source>
        <dbReference type="SAM" id="Coils"/>
    </source>
</evidence>
<sequence>MPDNGMEQYDSWNRYRTCRNHSAVMPDSSDQRTAAVKNCVETDIEMQEIRKQLEKAEDKKTETQELFEKLKKFDVPIS</sequence>
<keyword evidence="1" id="KW-0175">Coiled coil</keyword>
<reference evidence="2" key="1">
    <citation type="submission" date="2020-06" db="EMBL/GenBank/DDBJ databases">
        <title>Characterization of fructooligosaccharide metabolism and fructooligosaccharide-degrading enzymes in human commensal butyrate producers.</title>
        <authorList>
            <person name="Tanno H."/>
            <person name="Fujii T."/>
            <person name="Hirano K."/>
            <person name="Maeno S."/>
            <person name="Tonozuka T."/>
            <person name="Sakamoto M."/>
            <person name="Ohkuma M."/>
            <person name="Tochio T."/>
            <person name="Endo A."/>
        </authorList>
    </citation>
    <scope>NUCLEOTIDE SEQUENCE</scope>
    <source>
        <strain evidence="2">JCM 17466</strain>
    </source>
</reference>
<accession>A0A916VD38</accession>
<organism evidence="2 3">
    <name type="scientific">Anaerostipes butyraticus</name>
    <dbReference type="NCBI Taxonomy" id="645466"/>
    <lineage>
        <taxon>Bacteria</taxon>
        <taxon>Bacillati</taxon>
        <taxon>Bacillota</taxon>
        <taxon>Clostridia</taxon>
        <taxon>Lachnospirales</taxon>
        <taxon>Lachnospiraceae</taxon>
        <taxon>Anaerostipes</taxon>
    </lineage>
</organism>
<evidence type="ECO:0000313" key="2">
    <source>
        <dbReference type="EMBL" id="GFO84758.1"/>
    </source>
</evidence>
<name>A0A916VD38_9FIRM</name>
<dbReference type="AlphaFoldDB" id="A0A916VD38"/>
<dbReference type="EMBL" id="BLYI01000027">
    <property type="protein sequence ID" value="GFO84758.1"/>
    <property type="molecule type" value="Genomic_DNA"/>
</dbReference>
<dbReference type="Proteomes" id="UP000613208">
    <property type="component" value="Unassembled WGS sequence"/>
</dbReference>
<gene>
    <name evidence="2" type="ORF">ANBU17_11050</name>
</gene>
<protein>
    <submittedName>
        <fullName evidence="2">Uncharacterized protein</fullName>
    </submittedName>
</protein>
<comment type="caution">
    <text evidence="2">The sequence shown here is derived from an EMBL/GenBank/DDBJ whole genome shotgun (WGS) entry which is preliminary data.</text>
</comment>
<keyword evidence="3" id="KW-1185">Reference proteome</keyword>
<feature type="coiled-coil region" evidence="1">
    <location>
        <begin position="39"/>
        <end position="73"/>
    </location>
</feature>
<proteinExistence type="predicted"/>